<dbReference type="EMBL" id="CP000724">
    <property type="protein sequence ID" value="ABR50222.1"/>
    <property type="molecule type" value="Genomic_DNA"/>
</dbReference>
<feature type="transmembrane region" description="Helical" evidence="1">
    <location>
        <begin position="431"/>
        <end position="450"/>
    </location>
</feature>
<keyword evidence="1" id="KW-0472">Membrane</keyword>
<dbReference type="InterPro" id="IPR043748">
    <property type="entry name" value="DUF5693"/>
</dbReference>
<dbReference type="STRING" id="293826.Amet_4141"/>
<sequence>MKVSENKILLGILIVGIIISSIVTGQRVQVESQNKTVDIVLDYKEIEELAKQSDQDMKWWLEGFESLGVRYVGLNEENFERLVDANRPVDIFVTGEIIETLNWKENYPKALVNYIEENEYWEHDFVLLTKSKDDYDFIYEGLNRRYDVDQFKVLIEEEMYIIVLQGEIEDTLFTQSTALVDSDGKSFKNVSYIEGSKLERLGLGFDAEKIQLIRDSGLEVLPRSYSYGKWRGKKLVRAVIEEFQDFNMKPYVMFFGGEEVFGAPDAYAYEEVYEYMMGNDIKIGLIESSVQRGHLDQRGLEQLARDLNYNAVRIFSVWDWVQERFQFYGYEGAEEIGNTLYRAVTERNIRMIYFKPFKWDEHDYVTDFDEYEKMFASFENRIAKHGMELGESSTMPMREVGTVQRILMGWGIAAAVVLLGDYLLKLKEWMKYGALGIGALGVAAASIVAPNLGDKVFALVAAITFPSLSMVYFCKQCRTYLLDEKPTKKYTKLIGIAIRDLLIATGISFIGAIFVAAILSHSEYLLEIGIFRGVKFSQLIPIALYGVTFIIYFGYRNRNLKTKETRLLYADVKSILFENIKVIYILLGGMILGIGYIYIARTGHETNIQPGYLEIIMRNILEESLLARPRNKEFLGAFPILMVGIFAALKKYKDLIFISGLGVVIGQTSVVNTFSHLRTPIYLSTVRTVYGLGLGILIGIVYILLLEGGVKVLRRLRGEDVDA</sequence>
<feature type="transmembrane region" description="Helical" evidence="1">
    <location>
        <begin position="456"/>
        <end position="475"/>
    </location>
</feature>
<dbReference type="Proteomes" id="UP000001572">
    <property type="component" value="Chromosome"/>
</dbReference>
<feature type="transmembrane region" description="Helical" evidence="1">
    <location>
        <begin position="496"/>
        <end position="519"/>
    </location>
</feature>
<name>A6TVK4_ALKMQ</name>
<feature type="transmembrane region" description="Helical" evidence="1">
    <location>
        <begin position="539"/>
        <end position="555"/>
    </location>
</feature>
<feature type="transmembrane region" description="Helical" evidence="1">
    <location>
        <begin position="634"/>
        <end position="649"/>
    </location>
</feature>
<keyword evidence="1" id="KW-0812">Transmembrane</keyword>
<dbReference type="KEGG" id="amt:Amet_4141"/>
<keyword evidence="1" id="KW-1133">Transmembrane helix</keyword>
<gene>
    <name evidence="2" type="ordered locus">Amet_4141</name>
</gene>
<dbReference type="Pfam" id="PF18949">
    <property type="entry name" value="DUF5693"/>
    <property type="match status" value="1"/>
</dbReference>
<evidence type="ECO:0000256" key="1">
    <source>
        <dbReference type="SAM" id="Phobius"/>
    </source>
</evidence>
<dbReference type="OrthoDB" id="3805529at2"/>
<dbReference type="HOGENOM" id="CLU_023389_0_0_9"/>
<proteinExistence type="predicted"/>
<dbReference type="eggNOG" id="ENOG502Z8QQ">
    <property type="taxonomic scope" value="Bacteria"/>
</dbReference>
<keyword evidence="3" id="KW-1185">Reference proteome</keyword>
<feature type="transmembrane region" description="Helical" evidence="1">
    <location>
        <begin position="406"/>
        <end position="424"/>
    </location>
</feature>
<reference evidence="3" key="1">
    <citation type="journal article" date="2016" name="Genome Announc.">
        <title>Complete genome sequence of Alkaliphilus metalliredigens strain QYMF, an alkaliphilic and metal-reducing bacterium isolated from borax-contaminated leachate ponds.</title>
        <authorList>
            <person name="Hwang C."/>
            <person name="Copeland A."/>
            <person name="Lucas S."/>
            <person name="Lapidus A."/>
            <person name="Barry K."/>
            <person name="Detter J.C."/>
            <person name="Glavina Del Rio T."/>
            <person name="Hammon N."/>
            <person name="Israni S."/>
            <person name="Dalin E."/>
            <person name="Tice H."/>
            <person name="Pitluck S."/>
            <person name="Chertkov O."/>
            <person name="Brettin T."/>
            <person name="Bruce D."/>
            <person name="Han C."/>
            <person name="Schmutz J."/>
            <person name="Larimer F."/>
            <person name="Land M.L."/>
            <person name="Hauser L."/>
            <person name="Kyrpides N."/>
            <person name="Mikhailova N."/>
            <person name="Ye Q."/>
            <person name="Zhou J."/>
            <person name="Richardson P."/>
            <person name="Fields M.W."/>
        </authorList>
    </citation>
    <scope>NUCLEOTIDE SEQUENCE [LARGE SCALE GENOMIC DNA]</scope>
    <source>
        <strain evidence="3">QYMF</strain>
    </source>
</reference>
<dbReference type="AlphaFoldDB" id="A6TVK4"/>
<accession>A6TVK4</accession>
<protein>
    <submittedName>
        <fullName evidence="2">Uncharacterized protein</fullName>
    </submittedName>
</protein>
<feature type="transmembrane region" description="Helical" evidence="1">
    <location>
        <begin position="689"/>
        <end position="706"/>
    </location>
</feature>
<organism evidence="2 3">
    <name type="scientific">Alkaliphilus metalliredigens (strain QYMF)</name>
    <dbReference type="NCBI Taxonomy" id="293826"/>
    <lineage>
        <taxon>Bacteria</taxon>
        <taxon>Bacillati</taxon>
        <taxon>Bacillota</taxon>
        <taxon>Clostridia</taxon>
        <taxon>Peptostreptococcales</taxon>
        <taxon>Natronincolaceae</taxon>
        <taxon>Alkaliphilus</taxon>
    </lineage>
</organism>
<evidence type="ECO:0000313" key="2">
    <source>
        <dbReference type="EMBL" id="ABR50222.1"/>
    </source>
</evidence>
<feature type="transmembrane region" description="Helical" evidence="1">
    <location>
        <begin position="576"/>
        <end position="599"/>
    </location>
</feature>
<feature type="transmembrane region" description="Helical" evidence="1">
    <location>
        <begin position="656"/>
        <end position="677"/>
    </location>
</feature>
<dbReference type="RefSeq" id="WP_012065170.1">
    <property type="nucleotide sequence ID" value="NC_009633.1"/>
</dbReference>
<evidence type="ECO:0000313" key="3">
    <source>
        <dbReference type="Proteomes" id="UP000001572"/>
    </source>
</evidence>